<accession>A0ABQ1UQX2</accession>
<name>A0ABQ1UQX2_9BACT</name>
<dbReference type="PANTHER" id="PTHR31223:SF70">
    <property type="entry name" value="LOG FAMILY PROTEIN YJL055W"/>
    <property type="match status" value="1"/>
</dbReference>
<dbReference type="Proteomes" id="UP000632273">
    <property type="component" value="Unassembled WGS sequence"/>
</dbReference>
<dbReference type="Gene3D" id="3.40.50.450">
    <property type="match status" value="1"/>
</dbReference>
<evidence type="ECO:0000313" key="4">
    <source>
        <dbReference type="EMBL" id="GGF25005.1"/>
    </source>
</evidence>
<dbReference type="InterPro" id="IPR005269">
    <property type="entry name" value="LOG"/>
</dbReference>
<protein>
    <recommendedName>
        <fullName evidence="3">Cytokinin riboside 5'-monophosphate phosphoribohydrolase</fullName>
        <ecNumber evidence="3">3.2.2.n1</ecNumber>
    </recommendedName>
</protein>
<sequence length="193" mass="20985">MKSVAVYCGASVGNNDIYRQQAEAMGQALAERGMTLVFGGGRVGLMGAVADGVLRHGGKAIGVIPDFLANKELAHLGLTELHVVKSMHERKLMMADLAEGFVAMPGGYGTLEELFEVLTWGQLGLHPKPVAVLNVNGYYNHLLAALDTMQQEGLLRRENRTQLLEDEMPNGILDKMLAYRPIAVEKWLSPPTT</sequence>
<evidence type="ECO:0000256" key="1">
    <source>
        <dbReference type="ARBA" id="ARBA00000274"/>
    </source>
</evidence>
<dbReference type="InterPro" id="IPR031100">
    <property type="entry name" value="LOG_fam"/>
</dbReference>
<dbReference type="Pfam" id="PF03641">
    <property type="entry name" value="Lysine_decarbox"/>
    <property type="match status" value="1"/>
</dbReference>
<gene>
    <name evidence="4" type="ORF">GCM10011383_40750</name>
</gene>
<evidence type="ECO:0000313" key="5">
    <source>
        <dbReference type="Proteomes" id="UP000632273"/>
    </source>
</evidence>
<comment type="caution">
    <text evidence="4">The sequence shown here is derived from an EMBL/GenBank/DDBJ whole genome shotgun (WGS) entry which is preliminary data.</text>
</comment>
<dbReference type="RefSeq" id="WP_188815895.1">
    <property type="nucleotide sequence ID" value="NZ_BMHT01000008.1"/>
</dbReference>
<dbReference type="NCBIfam" id="TIGR00730">
    <property type="entry name" value="Rossman fold protein, TIGR00730 family"/>
    <property type="match status" value="1"/>
</dbReference>
<comment type="catalytic activity">
    <reaction evidence="1">
        <text>AMP + H2O = D-ribose 5-phosphate + adenine</text>
        <dbReference type="Rhea" id="RHEA:20129"/>
        <dbReference type="ChEBI" id="CHEBI:15377"/>
        <dbReference type="ChEBI" id="CHEBI:16708"/>
        <dbReference type="ChEBI" id="CHEBI:78346"/>
        <dbReference type="ChEBI" id="CHEBI:456215"/>
        <dbReference type="EC" id="3.2.2.4"/>
    </reaction>
</comment>
<comment type="similarity">
    <text evidence="2 3">Belongs to the LOG family.</text>
</comment>
<dbReference type="EMBL" id="BMHT01000008">
    <property type="protein sequence ID" value="GGF25005.1"/>
    <property type="molecule type" value="Genomic_DNA"/>
</dbReference>
<keyword evidence="5" id="KW-1185">Reference proteome</keyword>
<reference evidence="5" key="1">
    <citation type="journal article" date="2019" name="Int. J. Syst. Evol. Microbiol.">
        <title>The Global Catalogue of Microorganisms (GCM) 10K type strain sequencing project: providing services to taxonomists for standard genome sequencing and annotation.</title>
        <authorList>
            <consortium name="The Broad Institute Genomics Platform"/>
            <consortium name="The Broad Institute Genome Sequencing Center for Infectious Disease"/>
            <person name="Wu L."/>
            <person name="Ma J."/>
        </authorList>
    </citation>
    <scope>NUCLEOTIDE SEQUENCE [LARGE SCALE GENOMIC DNA]</scope>
    <source>
        <strain evidence="5">CGMCC 1.15197</strain>
    </source>
</reference>
<dbReference type="SUPFAM" id="SSF102405">
    <property type="entry name" value="MCP/YpsA-like"/>
    <property type="match status" value="1"/>
</dbReference>
<evidence type="ECO:0000256" key="3">
    <source>
        <dbReference type="RuleBase" id="RU363015"/>
    </source>
</evidence>
<organism evidence="4 5">
    <name type="scientific">Hymenobacter cavernae</name>
    <dbReference type="NCBI Taxonomy" id="2044852"/>
    <lineage>
        <taxon>Bacteria</taxon>
        <taxon>Pseudomonadati</taxon>
        <taxon>Bacteroidota</taxon>
        <taxon>Cytophagia</taxon>
        <taxon>Cytophagales</taxon>
        <taxon>Hymenobacteraceae</taxon>
        <taxon>Hymenobacter</taxon>
    </lineage>
</organism>
<proteinExistence type="inferred from homology"/>
<evidence type="ECO:0000256" key="2">
    <source>
        <dbReference type="ARBA" id="ARBA00006763"/>
    </source>
</evidence>
<dbReference type="EC" id="3.2.2.n1" evidence="3"/>
<dbReference type="PANTHER" id="PTHR31223">
    <property type="entry name" value="LOG FAMILY PROTEIN YJL055W"/>
    <property type="match status" value="1"/>
</dbReference>
<keyword evidence="3" id="KW-0378">Hydrolase</keyword>
<keyword evidence="3" id="KW-0203">Cytokinin biosynthesis</keyword>